<keyword evidence="1" id="KW-0472">Membrane</keyword>
<organism evidence="2 3">
    <name type="scientific">Lentibacillus populi</name>
    <dbReference type="NCBI Taxonomy" id="1827502"/>
    <lineage>
        <taxon>Bacteria</taxon>
        <taxon>Bacillati</taxon>
        <taxon>Bacillota</taxon>
        <taxon>Bacilli</taxon>
        <taxon>Bacillales</taxon>
        <taxon>Bacillaceae</taxon>
        <taxon>Lentibacillus</taxon>
    </lineage>
</organism>
<sequence>MWSTLFTRITKHKYPLIACLVILAYLMPYYVLGEDTHIRVHDNLDSNIVWYKLLADSGHIFTLKDVALPNVINGLPRSTLPSGLDAMVWLYVLFKPITAYIIGQTIMRFVAFFGMYLLLKKNLLKSEHKPLITAGAALGFALLPYWPSGLLSIAGLPLALHIFLTIRSQGKTAPKYYWITLFLIPFFSNFVLTFVFFLSLMGLFWLIDWIRKKRINWPFFAAIAGMTSIYLIKNYLLIYSMFFENGFTSHRSELNLGHKDLPGTFDLFLHNLINGHTHDLSIHFLIIFPVIGLALLVAAYRKLNPKQLLAFFLFNVFLSLWYALWYWEGWRVVKDNFMVANTFNFSRIHFFDPAIWYICFAIGLTILWKHFKFFKPFVVVLIIVQCTMLFQLNEETKYGEIGTPTFKQFYAVELFQEIEDYIGKDQSTYRVVSIGMHPTIAQYNGFYTLDTYNNSYPLVYKHKFRKVIAPELNKNPSLKSYYDTWGGRAYMFVDELGKHYMFGKNSKKTIENLAINTDALKDLGGEYIFSALPIENYRENGLQYERNFVKNGLPWQVYLYRVMR</sequence>
<feature type="transmembrane region" description="Helical" evidence="1">
    <location>
        <begin position="280"/>
        <end position="301"/>
    </location>
</feature>
<accession>A0A9W5TWT3</accession>
<dbReference type="AlphaFoldDB" id="A0A9W5TWT3"/>
<feature type="transmembrane region" description="Helical" evidence="1">
    <location>
        <begin position="219"/>
        <end position="242"/>
    </location>
</feature>
<evidence type="ECO:0000313" key="2">
    <source>
        <dbReference type="EMBL" id="GGB37805.1"/>
    </source>
</evidence>
<keyword evidence="1" id="KW-1133">Transmembrane helix</keyword>
<proteinExistence type="predicted"/>
<feature type="transmembrane region" description="Helical" evidence="1">
    <location>
        <begin position="131"/>
        <end position="164"/>
    </location>
</feature>
<dbReference type="InterPro" id="IPR046107">
    <property type="entry name" value="DUF6044"/>
</dbReference>
<gene>
    <name evidence="2" type="primary">ykoS</name>
    <name evidence="2" type="ORF">GCM10011409_14130</name>
</gene>
<evidence type="ECO:0000313" key="3">
    <source>
        <dbReference type="Proteomes" id="UP000621492"/>
    </source>
</evidence>
<feature type="transmembrane region" description="Helical" evidence="1">
    <location>
        <begin position="97"/>
        <end position="119"/>
    </location>
</feature>
<protein>
    <submittedName>
        <fullName evidence="2">Membrane protein YkoS</fullName>
    </submittedName>
</protein>
<keyword evidence="1" id="KW-0812">Transmembrane</keyword>
<dbReference type="Proteomes" id="UP000621492">
    <property type="component" value="Unassembled WGS sequence"/>
</dbReference>
<dbReference type="Pfam" id="PF19510">
    <property type="entry name" value="DUF6044"/>
    <property type="match status" value="1"/>
</dbReference>
<feature type="transmembrane region" description="Helical" evidence="1">
    <location>
        <begin position="176"/>
        <end position="207"/>
    </location>
</feature>
<dbReference type="EMBL" id="BMJD01000007">
    <property type="protein sequence ID" value="GGB37805.1"/>
    <property type="molecule type" value="Genomic_DNA"/>
</dbReference>
<keyword evidence="3" id="KW-1185">Reference proteome</keyword>
<comment type="caution">
    <text evidence="2">The sequence shown here is derived from an EMBL/GenBank/DDBJ whole genome shotgun (WGS) entry which is preliminary data.</text>
</comment>
<feature type="transmembrane region" description="Helical" evidence="1">
    <location>
        <begin position="308"/>
        <end position="327"/>
    </location>
</feature>
<dbReference type="RefSeq" id="WP_088052830.1">
    <property type="nucleotide sequence ID" value="NZ_BMJD01000007.1"/>
</dbReference>
<reference evidence="2" key="1">
    <citation type="journal article" date="2014" name="Int. J. Syst. Evol. Microbiol.">
        <title>Complete genome sequence of Corynebacterium casei LMG S-19264T (=DSM 44701T), isolated from a smear-ripened cheese.</title>
        <authorList>
            <consortium name="US DOE Joint Genome Institute (JGI-PGF)"/>
            <person name="Walter F."/>
            <person name="Albersmeier A."/>
            <person name="Kalinowski J."/>
            <person name="Ruckert C."/>
        </authorList>
    </citation>
    <scope>NUCLEOTIDE SEQUENCE</scope>
    <source>
        <strain evidence="2">CGMCC 1.15454</strain>
    </source>
</reference>
<evidence type="ECO:0000256" key="1">
    <source>
        <dbReference type="SAM" id="Phobius"/>
    </source>
</evidence>
<feature type="transmembrane region" description="Helical" evidence="1">
    <location>
        <begin position="347"/>
        <end position="368"/>
    </location>
</feature>
<name>A0A9W5TWT3_9BACI</name>
<reference evidence="2" key="2">
    <citation type="submission" date="2020-09" db="EMBL/GenBank/DDBJ databases">
        <authorList>
            <person name="Sun Q."/>
            <person name="Zhou Y."/>
        </authorList>
    </citation>
    <scope>NUCLEOTIDE SEQUENCE</scope>
    <source>
        <strain evidence="2">CGMCC 1.15454</strain>
    </source>
</reference>